<sequence length="551" mass="65945">MEALNKYSVMNQFCSKHNLSYIYLEIEQAQQENPLACSQCCLENREKQYISIQKIIESDSKKPVMNWPKGFTIQAYQFLDSPLQKDKKGELINKIMDFYQQLQQEILLELDQSKKQQIKQLEQYFLDFSEMRNFYYESFRLKQLKELMAYDDKLITQQYQRLLRELNNKNNNNKTIETCLQHLYISIERYRDIDQQIRFEYSNQAKQNIKQIIQGIQILPQMSQNSQQPQQQSQNMRFSQQNQQFQEIQLSLQSQIAQQNQILDQAQQSLIQSSQINQFSSQNNQNLFNNLQTIPFYPNIVAPSEIGVIFSQQIKEQMNQYNSTNLLRFKNEFSEEKLTKVIRESVNISNNQKLNYKSFLNKLQYMTQQVFDFNNLNNEQQLAQQIFFYINKNMHNEINQILLSNNSKLVEMWVPLIQLYQKSLSIYSGIQVINNQQQMNTILYRPALIPQYHFNQLIQVNNQICFTSFQTFVPSYLTAIQYIFHQKQSEENMNVIFKYKPEISQSSELRIIQINQVYITQPIIVYKIIDIKRSTINNKIFYQVQIQKNEY</sequence>
<dbReference type="InParanoid" id="Q22T87"/>
<dbReference type="HOGENOM" id="CLU_646406_0_0_1"/>
<dbReference type="AlphaFoldDB" id="Q22T87"/>
<protein>
    <submittedName>
        <fullName evidence="1">Uncharacterized protein</fullName>
    </submittedName>
</protein>
<dbReference type="EMBL" id="GG662840">
    <property type="protein sequence ID" value="EAR88551.2"/>
    <property type="molecule type" value="Genomic_DNA"/>
</dbReference>
<dbReference type="RefSeq" id="XP_001008796.2">
    <property type="nucleotide sequence ID" value="XM_001008796.2"/>
</dbReference>
<dbReference type="KEGG" id="tet:TTHERM_00185250"/>
<dbReference type="GeneID" id="7827331"/>
<evidence type="ECO:0000313" key="2">
    <source>
        <dbReference type="Proteomes" id="UP000009168"/>
    </source>
</evidence>
<reference evidence="2" key="1">
    <citation type="journal article" date="2006" name="PLoS Biol.">
        <title>Macronuclear genome sequence of the ciliate Tetrahymena thermophila, a model eukaryote.</title>
        <authorList>
            <person name="Eisen J.A."/>
            <person name="Coyne R.S."/>
            <person name="Wu M."/>
            <person name="Wu D."/>
            <person name="Thiagarajan M."/>
            <person name="Wortman J.R."/>
            <person name="Badger J.H."/>
            <person name="Ren Q."/>
            <person name="Amedeo P."/>
            <person name="Jones K.M."/>
            <person name="Tallon L.J."/>
            <person name="Delcher A.L."/>
            <person name="Salzberg S.L."/>
            <person name="Silva J.C."/>
            <person name="Haas B.J."/>
            <person name="Majoros W.H."/>
            <person name="Farzad M."/>
            <person name="Carlton J.M."/>
            <person name="Smith R.K. Jr."/>
            <person name="Garg J."/>
            <person name="Pearlman R.E."/>
            <person name="Karrer K.M."/>
            <person name="Sun L."/>
            <person name="Manning G."/>
            <person name="Elde N.C."/>
            <person name="Turkewitz A.P."/>
            <person name="Asai D.J."/>
            <person name="Wilkes D.E."/>
            <person name="Wang Y."/>
            <person name="Cai H."/>
            <person name="Collins K."/>
            <person name="Stewart B.A."/>
            <person name="Lee S.R."/>
            <person name="Wilamowska K."/>
            <person name="Weinberg Z."/>
            <person name="Ruzzo W.L."/>
            <person name="Wloga D."/>
            <person name="Gaertig J."/>
            <person name="Frankel J."/>
            <person name="Tsao C.-C."/>
            <person name="Gorovsky M.A."/>
            <person name="Keeling P.J."/>
            <person name="Waller R.F."/>
            <person name="Patron N.J."/>
            <person name="Cherry J.M."/>
            <person name="Stover N.A."/>
            <person name="Krieger C.J."/>
            <person name="del Toro C."/>
            <person name="Ryder H.F."/>
            <person name="Williamson S.C."/>
            <person name="Barbeau R.A."/>
            <person name="Hamilton E.P."/>
            <person name="Orias E."/>
        </authorList>
    </citation>
    <scope>NUCLEOTIDE SEQUENCE [LARGE SCALE GENOMIC DNA]</scope>
    <source>
        <strain evidence="2">SB210</strain>
    </source>
</reference>
<dbReference type="Proteomes" id="UP000009168">
    <property type="component" value="Unassembled WGS sequence"/>
</dbReference>
<evidence type="ECO:0000313" key="1">
    <source>
        <dbReference type="EMBL" id="EAR88551.2"/>
    </source>
</evidence>
<organism evidence="1 2">
    <name type="scientific">Tetrahymena thermophila (strain SB210)</name>
    <dbReference type="NCBI Taxonomy" id="312017"/>
    <lineage>
        <taxon>Eukaryota</taxon>
        <taxon>Sar</taxon>
        <taxon>Alveolata</taxon>
        <taxon>Ciliophora</taxon>
        <taxon>Intramacronucleata</taxon>
        <taxon>Oligohymenophorea</taxon>
        <taxon>Hymenostomatida</taxon>
        <taxon>Tetrahymenina</taxon>
        <taxon>Tetrahymenidae</taxon>
        <taxon>Tetrahymena</taxon>
    </lineage>
</organism>
<keyword evidence="2" id="KW-1185">Reference proteome</keyword>
<proteinExistence type="predicted"/>
<name>Q22T87_TETTS</name>
<accession>Q22T87</accession>
<gene>
    <name evidence="1" type="ORF">TTHERM_00185250</name>
</gene>